<dbReference type="PROSITE" id="PS50089">
    <property type="entry name" value="ZF_RING_2"/>
    <property type="match status" value="1"/>
</dbReference>
<feature type="compositionally biased region" description="Low complexity" evidence="5">
    <location>
        <begin position="234"/>
        <end position="247"/>
    </location>
</feature>
<protein>
    <recommendedName>
        <fullName evidence="6">RING-type domain-containing protein</fullName>
    </recommendedName>
</protein>
<evidence type="ECO:0000256" key="3">
    <source>
        <dbReference type="ARBA" id="ARBA00022833"/>
    </source>
</evidence>
<keyword evidence="3" id="KW-0862">Zinc</keyword>
<dbReference type="SUPFAM" id="SSF57850">
    <property type="entry name" value="RING/U-box"/>
    <property type="match status" value="1"/>
</dbReference>
<sequence length="355" mass="40263">MPVQKRSPENLMEDYHHQHQQQRYDYYEEKQQKLQQNEEQIQDDSDRTPSSSSGGVKDNFVLVKLSGIRKEVQCPICLGVIRKTRTVMECLHRFCRECIDKSIRLGNNECPACRTHCASRRSLRDDPNYDTLIATLYPDIDEYEEKELAFGDEERIRNKHIQDSIAQTFRRQSSGLGSTHKRRTTAKSVTSFSRRTDQPNSRIGRRRTSEATQSSEDDEHVNGISNGHGNGYANGNRQGGNSSSSDESSMDVKPRKRRRKVRRCSLQPSSASANANTELNDNNGSEDVNKESTEPSTTPEYIRVPEVLVWGKGGTRSHNRHRNLTGGNSLNSRNPGSNSLVNLIDSIHNLKEDNS</sequence>
<dbReference type="Gene3D" id="3.30.40.10">
    <property type="entry name" value="Zinc/RING finger domain, C3HC4 (zinc finger)"/>
    <property type="match status" value="1"/>
</dbReference>
<dbReference type="InterPro" id="IPR013083">
    <property type="entry name" value="Znf_RING/FYVE/PHD"/>
</dbReference>
<dbReference type="EMBL" id="JAJJMA010277652">
    <property type="protein sequence ID" value="MCL7046128.1"/>
    <property type="molecule type" value="Genomic_DNA"/>
</dbReference>
<keyword evidence="2 4" id="KW-0863">Zinc-finger</keyword>
<evidence type="ECO:0000313" key="7">
    <source>
        <dbReference type="EMBL" id="MCL7046128.1"/>
    </source>
</evidence>
<dbReference type="AlphaFoldDB" id="A0AA41VRK5"/>
<dbReference type="Proteomes" id="UP001177140">
    <property type="component" value="Unassembled WGS sequence"/>
</dbReference>
<feature type="domain" description="RING-type" evidence="6">
    <location>
        <begin position="74"/>
        <end position="114"/>
    </location>
</feature>
<feature type="compositionally biased region" description="Basic residues" evidence="5">
    <location>
        <begin position="254"/>
        <end position="263"/>
    </location>
</feature>
<feature type="compositionally biased region" description="Polar residues" evidence="5">
    <location>
        <begin position="186"/>
        <end position="201"/>
    </location>
</feature>
<dbReference type="InterPro" id="IPR017907">
    <property type="entry name" value="Znf_RING_CS"/>
</dbReference>
<organism evidence="7 8">
    <name type="scientific">Papaver nudicaule</name>
    <name type="common">Iceland poppy</name>
    <dbReference type="NCBI Taxonomy" id="74823"/>
    <lineage>
        <taxon>Eukaryota</taxon>
        <taxon>Viridiplantae</taxon>
        <taxon>Streptophyta</taxon>
        <taxon>Embryophyta</taxon>
        <taxon>Tracheophyta</taxon>
        <taxon>Spermatophyta</taxon>
        <taxon>Magnoliopsida</taxon>
        <taxon>Ranunculales</taxon>
        <taxon>Papaveraceae</taxon>
        <taxon>Papaveroideae</taxon>
        <taxon>Papaver</taxon>
    </lineage>
</organism>
<feature type="compositionally biased region" description="Polar residues" evidence="5">
    <location>
        <begin position="164"/>
        <end position="177"/>
    </location>
</feature>
<evidence type="ECO:0000259" key="6">
    <source>
        <dbReference type="PROSITE" id="PS50089"/>
    </source>
</evidence>
<evidence type="ECO:0000256" key="4">
    <source>
        <dbReference type="PROSITE-ProRule" id="PRU00175"/>
    </source>
</evidence>
<feature type="compositionally biased region" description="Polar residues" evidence="5">
    <location>
        <begin position="325"/>
        <end position="338"/>
    </location>
</feature>
<dbReference type="GO" id="GO:0008270">
    <property type="term" value="F:zinc ion binding"/>
    <property type="evidence" value="ECO:0007669"/>
    <property type="project" value="UniProtKB-KW"/>
</dbReference>
<dbReference type="CDD" id="cd16531">
    <property type="entry name" value="RING-HC_RING1-like"/>
    <property type="match status" value="1"/>
</dbReference>
<dbReference type="PROSITE" id="PS00518">
    <property type="entry name" value="ZF_RING_1"/>
    <property type="match status" value="1"/>
</dbReference>
<dbReference type="PANTHER" id="PTHR46537:SF1">
    <property type="entry name" value="E3 UBIQUITIN-PROTEIN LIGASE RING1B-RELATED"/>
    <property type="match status" value="1"/>
</dbReference>
<comment type="caution">
    <text evidence="7">The sequence shown here is derived from an EMBL/GenBank/DDBJ whole genome shotgun (WGS) entry which is preliminary data.</text>
</comment>
<accession>A0AA41VRK5</accession>
<dbReference type="InterPro" id="IPR001841">
    <property type="entry name" value="Znf_RING"/>
</dbReference>
<feature type="region of interest" description="Disordered" evidence="5">
    <location>
        <begin position="162"/>
        <end position="300"/>
    </location>
</feature>
<reference evidence="7" key="1">
    <citation type="submission" date="2022-03" db="EMBL/GenBank/DDBJ databases">
        <title>A functionally conserved STORR gene fusion in Papaver species that diverged 16.8 million years ago.</title>
        <authorList>
            <person name="Catania T."/>
        </authorList>
    </citation>
    <scope>NUCLEOTIDE SEQUENCE</scope>
    <source>
        <strain evidence="7">S-191538</strain>
    </source>
</reference>
<feature type="region of interest" description="Disordered" evidence="5">
    <location>
        <begin position="1"/>
        <end position="55"/>
    </location>
</feature>
<evidence type="ECO:0000256" key="1">
    <source>
        <dbReference type="ARBA" id="ARBA00022723"/>
    </source>
</evidence>
<feature type="compositionally biased region" description="Polar residues" evidence="5">
    <location>
        <begin position="266"/>
        <end position="286"/>
    </location>
</feature>
<dbReference type="Pfam" id="PF13923">
    <property type="entry name" value="zf-C3HC4_2"/>
    <property type="match status" value="1"/>
</dbReference>
<gene>
    <name evidence="7" type="ORF">MKW94_018287</name>
</gene>
<dbReference type="SMART" id="SM00184">
    <property type="entry name" value="RING"/>
    <property type="match status" value="1"/>
</dbReference>
<evidence type="ECO:0000313" key="8">
    <source>
        <dbReference type="Proteomes" id="UP001177140"/>
    </source>
</evidence>
<proteinExistence type="predicted"/>
<keyword evidence="8" id="KW-1185">Reference proteome</keyword>
<dbReference type="InterPro" id="IPR044592">
    <property type="entry name" value="RING1A/B"/>
</dbReference>
<dbReference type="PANTHER" id="PTHR46537">
    <property type="entry name" value="OS11G0578200 PROTEIN"/>
    <property type="match status" value="1"/>
</dbReference>
<keyword evidence="1" id="KW-0479">Metal-binding</keyword>
<evidence type="ECO:0000256" key="2">
    <source>
        <dbReference type="ARBA" id="ARBA00022771"/>
    </source>
</evidence>
<feature type="region of interest" description="Disordered" evidence="5">
    <location>
        <begin position="312"/>
        <end position="338"/>
    </location>
</feature>
<evidence type="ECO:0000256" key="5">
    <source>
        <dbReference type="SAM" id="MobiDB-lite"/>
    </source>
</evidence>
<name>A0AA41VRK5_PAPNU</name>